<accession>A0A0L6Z8L1</accession>
<evidence type="ECO:0000313" key="4">
    <source>
        <dbReference type="Proteomes" id="UP000037043"/>
    </source>
</evidence>
<keyword evidence="3" id="KW-0645">Protease</keyword>
<evidence type="ECO:0000313" key="3">
    <source>
        <dbReference type="EMBL" id="KOA19306.1"/>
    </source>
</evidence>
<protein>
    <submittedName>
        <fullName evidence="3">CAAX amino terminal protease self-immunity</fullName>
    </submittedName>
</protein>
<dbReference type="InterPro" id="IPR003675">
    <property type="entry name" value="Rce1/LyrA-like_dom"/>
</dbReference>
<reference evidence="4" key="1">
    <citation type="submission" date="2015-08" db="EMBL/GenBank/DDBJ databases">
        <title>Genome sequence of the strict anaerobe Clostridium homopropionicum LuHBu1 (DSM 5847T).</title>
        <authorList>
            <person name="Poehlein A."/>
            <person name="Beck M."/>
            <person name="Schiel-Bengelsdorf B."/>
            <person name="Bengelsdorf F.R."/>
            <person name="Daniel R."/>
            <person name="Duerre P."/>
        </authorList>
    </citation>
    <scope>NUCLEOTIDE SEQUENCE [LARGE SCALE GENOMIC DNA]</scope>
    <source>
        <strain evidence="4">DSM 5847</strain>
    </source>
</reference>
<evidence type="ECO:0000256" key="1">
    <source>
        <dbReference type="SAM" id="Phobius"/>
    </source>
</evidence>
<dbReference type="GO" id="GO:0004175">
    <property type="term" value="F:endopeptidase activity"/>
    <property type="evidence" value="ECO:0007669"/>
    <property type="project" value="UniProtKB-ARBA"/>
</dbReference>
<keyword evidence="1" id="KW-1133">Transmembrane helix</keyword>
<sequence length="268" mass="31240">MISTSKKHWIFFLITFSWSWILLLIPIILGLSYKEPVTQIFFFTAGASPSIIGIIMAGQSTNKAYWKDFWRRIFNFRQISGKWYVFIFGIIPVTSGIAILLNFLYDGTLPDFNTIQYYLLNPLQLLPFAVFMLVFGPIAEEIGWRGYALDHLEKKHGWISSSMILGFFWSIWHLPMFFIQGTYQNDLLNQSIFLFIDFYVAIFAASVIMDWVYNHNGKSILAGILVHFCINFFGELFELPERTMYLRTVTQIAVAVLIIKHYIMKEIT</sequence>
<dbReference type="PANTHER" id="PTHR35797">
    <property type="entry name" value="PROTEASE-RELATED"/>
    <property type="match status" value="1"/>
</dbReference>
<feature type="transmembrane region" description="Helical" evidence="1">
    <location>
        <begin position="39"/>
        <end position="62"/>
    </location>
</feature>
<evidence type="ECO:0000259" key="2">
    <source>
        <dbReference type="Pfam" id="PF02517"/>
    </source>
</evidence>
<dbReference type="InterPro" id="IPR042150">
    <property type="entry name" value="MmRce1-like"/>
</dbReference>
<dbReference type="PATRIC" id="fig|1121318.3.peg.2427"/>
<feature type="transmembrane region" description="Helical" evidence="1">
    <location>
        <begin position="245"/>
        <end position="263"/>
    </location>
</feature>
<feature type="transmembrane region" description="Helical" evidence="1">
    <location>
        <begin position="191"/>
        <end position="213"/>
    </location>
</feature>
<organism evidence="3 4">
    <name type="scientific">Clostridium homopropionicum DSM 5847</name>
    <dbReference type="NCBI Taxonomy" id="1121318"/>
    <lineage>
        <taxon>Bacteria</taxon>
        <taxon>Bacillati</taxon>
        <taxon>Bacillota</taxon>
        <taxon>Clostridia</taxon>
        <taxon>Eubacteriales</taxon>
        <taxon>Clostridiaceae</taxon>
        <taxon>Clostridium</taxon>
    </lineage>
</organism>
<feature type="transmembrane region" description="Helical" evidence="1">
    <location>
        <begin position="220"/>
        <end position="239"/>
    </location>
</feature>
<dbReference type="GO" id="GO:0006508">
    <property type="term" value="P:proteolysis"/>
    <property type="evidence" value="ECO:0007669"/>
    <property type="project" value="UniProtKB-KW"/>
</dbReference>
<keyword evidence="3" id="KW-0378">Hydrolase</keyword>
<keyword evidence="4" id="KW-1185">Reference proteome</keyword>
<dbReference type="Proteomes" id="UP000037043">
    <property type="component" value="Unassembled WGS sequence"/>
</dbReference>
<keyword evidence="1" id="KW-0472">Membrane</keyword>
<feature type="domain" description="CAAX prenyl protease 2/Lysostaphin resistance protein A-like" evidence="2">
    <location>
        <begin position="124"/>
        <end position="233"/>
    </location>
</feature>
<feature type="transmembrane region" description="Helical" evidence="1">
    <location>
        <begin position="157"/>
        <end position="179"/>
    </location>
</feature>
<dbReference type="STRING" id="36844.SAMN04488501_106171"/>
<keyword evidence="1" id="KW-0812">Transmembrane</keyword>
<proteinExistence type="predicted"/>
<dbReference type="AlphaFoldDB" id="A0A0L6Z8L1"/>
<gene>
    <name evidence="3" type="ORF">CLHOM_24120</name>
</gene>
<dbReference type="PANTHER" id="PTHR35797:SF1">
    <property type="entry name" value="PROTEASE"/>
    <property type="match status" value="1"/>
</dbReference>
<feature type="transmembrane region" description="Helical" evidence="1">
    <location>
        <begin position="117"/>
        <end position="136"/>
    </location>
</feature>
<dbReference type="Pfam" id="PF02517">
    <property type="entry name" value="Rce1-like"/>
    <property type="match status" value="1"/>
</dbReference>
<name>A0A0L6Z8L1_9CLOT</name>
<feature type="transmembrane region" description="Helical" evidence="1">
    <location>
        <begin position="9"/>
        <end position="33"/>
    </location>
</feature>
<dbReference type="RefSeq" id="WP_052221914.1">
    <property type="nucleotide sequence ID" value="NZ_LHUR01000027.1"/>
</dbReference>
<comment type="caution">
    <text evidence="3">The sequence shown here is derived from an EMBL/GenBank/DDBJ whole genome shotgun (WGS) entry which is preliminary data.</text>
</comment>
<feature type="transmembrane region" description="Helical" evidence="1">
    <location>
        <begin position="83"/>
        <end position="105"/>
    </location>
</feature>
<dbReference type="GO" id="GO:0080120">
    <property type="term" value="P:CAAX-box protein maturation"/>
    <property type="evidence" value="ECO:0007669"/>
    <property type="project" value="UniProtKB-ARBA"/>
</dbReference>
<dbReference type="EMBL" id="LHUR01000027">
    <property type="protein sequence ID" value="KOA19306.1"/>
    <property type="molecule type" value="Genomic_DNA"/>
</dbReference>